<organism evidence="2 3">
    <name type="scientific">Streptomyces purpureus</name>
    <dbReference type="NCBI Taxonomy" id="1951"/>
    <lineage>
        <taxon>Bacteria</taxon>
        <taxon>Bacillati</taxon>
        <taxon>Actinomycetota</taxon>
        <taxon>Actinomycetes</taxon>
        <taxon>Kitasatosporales</taxon>
        <taxon>Streptomycetaceae</taxon>
        <taxon>Streptomyces</taxon>
    </lineage>
</organism>
<feature type="region of interest" description="Disordered" evidence="1">
    <location>
        <begin position="1"/>
        <end position="74"/>
    </location>
</feature>
<protein>
    <submittedName>
        <fullName evidence="2">Uncharacterized protein</fullName>
    </submittedName>
</protein>
<dbReference type="EMBL" id="BMQQ01000011">
    <property type="protein sequence ID" value="GGT36064.1"/>
    <property type="molecule type" value="Genomic_DNA"/>
</dbReference>
<feature type="compositionally biased region" description="Polar residues" evidence="1">
    <location>
        <begin position="1"/>
        <end position="26"/>
    </location>
</feature>
<name>A0A918H3U2_9ACTN</name>
<dbReference type="RefSeq" id="WP_189202221.1">
    <property type="nucleotide sequence ID" value="NZ_BMQQ01000011.1"/>
</dbReference>
<reference evidence="2" key="2">
    <citation type="submission" date="2020-09" db="EMBL/GenBank/DDBJ databases">
        <authorList>
            <person name="Sun Q."/>
            <person name="Ohkuma M."/>
        </authorList>
    </citation>
    <scope>NUCLEOTIDE SEQUENCE</scope>
    <source>
        <strain evidence="2">JCM 3172</strain>
    </source>
</reference>
<keyword evidence="3" id="KW-1185">Reference proteome</keyword>
<evidence type="ECO:0000256" key="1">
    <source>
        <dbReference type="SAM" id="MobiDB-lite"/>
    </source>
</evidence>
<reference evidence="2" key="1">
    <citation type="journal article" date="2014" name="Int. J. Syst. Evol. Microbiol.">
        <title>Complete genome sequence of Corynebacterium casei LMG S-19264T (=DSM 44701T), isolated from a smear-ripened cheese.</title>
        <authorList>
            <consortium name="US DOE Joint Genome Institute (JGI-PGF)"/>
            <person name="Walter F."/>
            <person name="Albersmeier A."/>
            <person name="Kalinowski J."/>
            <person name="Ruckert C."/>
        </authorList>
    </citation>
    <scope>NUCLEOTIDE SEQUENCE</scope>
    <source>
        <strain evidence="2">JCM 3172</strain>
    </source>
</reference>
<proteinExistence type="predicted"/>
<dbReference type="AlphaFoldDB" id="A0A918H3U2"/>
<dbReference type="Proteomes" id="UP000619486">
    <property type="component" value="Unassembled WGS sequence"/>
</dbReference>
<evidence type="ECO:0000313" key="2">
    <source>
        <dbReference type="EMBL" id="GGT36064.1"/>
    </source>
</evidence>
<evidence type="ECO:0000313" key="3">
    <source>
        <dbReference type="Proteomes" id="UP000619486"/>
    </source>
</evidence>
<accession>A0A918H3U2</accession>
<comment type="caution">
    <text evidence="2">The sequence shown here is derived from an EMBL/GenBank/DDBJ whole genome shotgun (WGS) entry which is preliminary data.</text>
</comment>
<feature type="compositionally biased region" description="Low complexity" evidence="1">
    <location>
        <begin position="42"/>
        <end position="61"/>
    </location>
</feature>
<sequence>MSDTTNATGTGGEQIQTKNIHATGSPATDAVAEKIGIKNIHATGTNPAPAPTAPEAGTGDASTDNIHATTEPAK</sequence>
<gene>
    <name evidence="2" type="ORF">GCM10014713_32070</name>
</gene>